<accession>A0A450ZH30</accession>
<proteinExistence type="predicted"/>
<dbReference type="EMBL" id="CAADFX010000104">
    <property type="protein sequence ID" value="VFK59554.1"/>
    <property type="molecule type" value="Genomic_DNA"/>
</dbReference>
<gene>
    <name evidence="3" type="ORF">BECKTUN1418D_GA0071000_110413</name>
    <name evidence="2" type="ORF">BECKTUN1418E_GA0071001_101830</name>
    <name evidence="1" type="ORF">BECKTUN1418F_GA0071002_101630</name>
</gene>
<sequence>MISLAFKTIGKIHRFLAGTSTIEFLISAKGECHTAEFSKFTIYDKHGESIL</sequence>
<evidence type="ECO:0000313" key="2">
    <source>
        <dbReference type="EMBL" id="VFK53828.1"/>
    </source>
</evidence>
<name>A0A450ZH30_9GAMM</name>
<evidence type="ECO:0000313" key="3">
    <source>
        <dbReference type="EMBL" id="VFK59554.1"/>
    </source>
</evidence>
<protein>
    <submittedName>
        <fullName evidence="1">Uncharacterized protein</fullName>
    </submittedName>
</protein>
<dbReference type="AlphaFoldDB" id="A0A450ZH30"/>
<dbReference type="EMBL" id="CAADFV010000018">
    <property type="protein sequence ID" value="VFK53828.1"/>
    <property type="molecule type" value="Genomic_DNA"/>
</dbReference>
<organism evidence="1">
    <name type="scientific">Candidatus Kentrum sp. TUN</name>
    <dbReference type="NCBI Taxonomy" id="2126343"/>
    <lineage>
        <taxon>Bacteria</taxon>
        <taxon>Pseudomonadati</taxon>
        <taxon>Pseudomonadota</taxon>
        <taxon>Gammaproteobacteria</taxon>
        <taxon>Candidatus Kentrum</taxon>
    </lineage>
</organism>
<reference evidence="1" key="1">
    <citation type="submission" date="2019-02" db="EMBL/GenBank/DDBJ databases">
        <authorList>
            <person name="Gruber-Vodicka R. H."/>
            <person name="Seah K. B. B."/>
        </authorList>
    </citation>
    <scope>NUCLEOTIDE SEQUENCE</scope>
    <source>
        <strain evidence="3">BECK_BY1</strain>
        <strain evidence="2">BECK_BY2</strain>
        <strain evidence="1">BECK_BY3</strain>
    </source>
</reference>
<evidence type="ECO:0000313" key="1">
    <source>
        <dbReference type="EMBL" id="VFK53079.1"/>
    </source>
</evidence>
<dbReference type="EMBL" id="CAADFY010000016">
    <property type="protein sequence ID" value="VFK53079.1"/>
    <property type="molecule type" value="Genomic_DNA"/>
</dbReference>